<dbReference type="InterPro" id="IPR055348">
    <property type="entry name" value="DctQ"/>
</dbReference>
<reference evidence="10 11" key="1">
    <citation type="journal article" date="2017" name="Front. Microbiol.">
        <title>New Insights into the Diversity of the Genus Faecalibacterium.</title>
        <authorList>
            <person name="Benevides L."/>
            <person name="Burman S."/>
            <person name="Martin R."/>
            <person name="Robert V."/>
            <person name="Thomas M."/>
            <person name="Miquel S."/>
            <person name="Chain F."/>
            <person name="Sokol H."/>
            <person name="Bermudez-Humaran L.G."/>
            <person name="Morrison M."/>
            <person name="Langella P."/>
            <person name="Azevedo V.A."/>
            <person name="Chatel J.M."/>
            <person name="Soares S."/>
        </authorList>
    </citation>
    <scope>NUCLEOTIDE SEQUENCE [LARGE SCALE GENOMIC DNA]</scope>
    <source>
        <strain evidence="11">CNCM I-4540</strain>
    </source>
</reference>
<keyword evidence="4" id="KW-0997">Cell inner membrane</keyword>
<evidence type="ECO:0000256" key="2">
    <source>
        <dbReference type="ARBA" id="ARBA00022448"/>
    </source>
</evidence>
<evidence type="ECO:0000256" key="1">
    <source>
        <dbReference type="ARBA" id="ARBA00004429"/>
    </source>
</evidence>
<dbReference type="PANTHER" id="PTHR35011:SF2">
    <property type="entry name" value="2,3-DIKETO-L-GULONATE TRAP TRANSPORTER SMALL PERMEASE PROTEIN YIAM"/>
    <property type="match status" value="1"/>
</dbReference>
<evidence type="ECO:0000256" key="3">
    <source>
        <dbReference type="ARBA" id="ARBA00022475"/>
    </source>
</evidence>
<keyword evidence="2" id="KW-0813">Transport</keyword>
<feature type="domain" description="Tripartite ATP-independent periplasmic transporters DctQ component" evidence="9">
    <location>
        <begin position="23"/>
        <end position="153"/>
    </location>
</feature>
<comment type="similarity">
    <text evidence="8">Belongs to the TRAP transporter small permease family.</text>
</comment>
<evidence type="ECO:0000259" key="9">
    <source>
        <dbReference type="Pfam" id="PF04290"/>
    </source>
</evidence>
<dbReference type="EMBL" id="NMTQ01000020">
    <property type="protein sequence ID" value="PDX59175.1"/>
    <property type="molecule type" value="Genomic_DNA"/>
</dbReference>
<evidence type="ECO:0000256" key="6">
    <source>
        <dbReference type="ARBA" id="ARBA00022989"/>
    </source>
</evidence>
<dbReference type="GO" id="GO:0015740">
    <property type="term" value="P:C4-dicarboxylate transport"/>
    <property type="evidence" value="ECO:0007669"/>
    <property type="project" value="TreeGrafter"/>
</dbReference>
<protein>
    <submittedName>
        <fullName evidence="10">C4-dicarboxylate ABC transporter permease</fullName>
    </submittedName>
</protein>
<comment type="subcellular location">
    <subcellularLocation>
        <location evidence="1">Cell inner membrane</location>
        <topology evidence="1">Multi-pass membrane protein</topology>
    </subcellularLocation>
</comment>
<evidence type="ECO:0000256" key="4">
    <source>
        <dbReference type="ARBA" id="ARBA00022519"/>
    </source>
</evidence>
<dbReference type="InterPro" id="IPR007387">
    <property type="entry name" value="TRAP_DctQ"/>
</dbReference>
<dbReference type="AlphaFoldDB" id="A0A2A6ZCQ6"/>
<keyword evidence="3" id="KW-1003">Cell membrane</keyword>
<proteinExistence type="inferred from homology"/>
<keyword evidence="11" id="KW-1185">Reference proteome</keyword>
<comment type="caution">
    <text evidence="10">The sequence shown here is derived from an EMBL/GenBank/DDBJ whole genome shotgun (WGS) entry which is preliminary data.</text>
</comment>
<keyword evidence="5" id="KW-0812">Transmembrane</keyword>
<accession>A0A2A6ZCQ6</accession>
<organism evidence="10 11">
    <name type="scientific">Faecalibacterium langellae</name>
    <dbReference type="NCBI Taxonomy" id="3435293"/>
    <lineage>
        <taxon>Bacteria</taxon>
        <taxon>Bacillati</taxon>
        <taxon>Bacillota</taxon>
        <taxon>Clostridia</taxon>
        <taxon>Eubacteriales</taxon>
        <taxon>Oscillospiraceae</taxon>
        <taxon>Faecalibacterium</taxon>
    </lineage>
</organism>
<name>A0A2A6ZCQ6_9FIRM</name>
<dbReference type="PANTHER" id="PTHR35011">
    <property type="entry name" value="2,3-DIKETO-L-GULONATE TRAP TRANSPORTER SMALL PERMEASE PROTEIN YIAM"/>
    <property type="match status" value="1"/>
</dbReference>
<evidence type="ECO:0000256" key="7">
    <source>
        <dbReference type="ARBA" id="ARBA00023136"/>
    </source>
</evidence>
<evidence type="ECO:0000256" key="5">
    <source>
        <dbReference type="ARBA" id="ARBA00022692"/>
    </source>
</evidence>
<dbReference type="Pfam" id="PF04290">
    <property type="entry name" value="DctQ"/>
    <property type="match status" value="1"/>
</dbReference>
<evidence type="ECO:0000313" key="10">
    <source>
        <dbReference type="EMBL" id="PDX59175.1"/>
    </source>
</evidence>
<dbReference type="GO" id="GO:0005886">
    <property type="term" value="C:plasma membrane"/>
    <property type="evidence" value="ECO:0007669"/>
    <property type="project" value="UniProtKB-SubCell"/>
</dbReference>
<dbReference type="Proteomes" id="UP000220752">
    <property type="component" value="Unassembled WGS sequence"/>
</dbReference>
<keyword evidence="6" id="KW-1133">Transmembrane helix</keyword>
<dbReference type="GO" id="GO:0022857">
    <property type="term" value="F:transmembrane transporter activity"/>
    <property type="evidence" value="ECO:0007669"/>
    <property type="project" value="TreeGrafter"/>
</dbReference>
<sequence length="164" mass="17986">MKKLQTTLDKITTLISAILCAAMMVILFANVVLRLIPGIGGFKWYMESSQYLNVWSMLIACIGINAMGTNLRVEVVDSILGKTPLGKKIVVIIRDVFIILFYVMVTYGGYQLCTRAKQAVSTMPQFTMGQVYTIFPIAGVLCILSAVLNLIVELTAKPEGGKSK</sequence>
<keyword evidence="7" id="KW-0472">Membrane</keyword>
<dbReference type="RefSeq" id="WP_097774526.1">
    <property type="nucleotide sequence ID" value="NZ_NMTU01000027.1"/>
</dbReference>
<evidence type="ECO:0000313" key="11">
    <source>
        <dbReference type="Proteomes" id="UP000220752"/>
    </source>
</evidence>
<gene>
    <name evidence="10" type="ORF">CGS46_04190</name>
</gene>
<evidence type="ECO:0000256" key="8">
    <source>
        <dbReference type="ARBA" id="ARBA00038436"/>
    </source>
</evidence>